<keyword evidence="2" id="KW-0489">Methyltransferase</keyword>
<accession>A0AAD4CEE3</accession>
<evidence type="ECO:0000313" key="5">
    <source>
        <dbReference type="EMBL" id="KAF9884283.1"/>
    </source>
</evidence>
<keyword evidence="6" id="KW-1185">Reference proteome</keyword>
<dbReference type="GO" id="GO:0032259">
    <property type="term" value="P:methylation"/>
    <property type="evidence" value="ECO:0007669"/>
    <property type="project" value="UniProtKB-KW"/>
</dbReference>
<dbReference type="EMBL" id="VCAU01000127">
    <property type="protein sequence ID" value="KAF9884283.1"/>
    <property type="molecule type" value="Genomic_DNA"/>
</dbReference>
<dbReference type="InterPro" id="IPR019257">
    <property type="entry name" value="MeTrfase_dom"/>
</dbReference>
<name>A0AAD4CEE3_ASPNN</name>
<comment type="similarity">
    <text evidence="1">Belongs to the methyltransferase superfamily.</text>
</comment>
<dbReference type="InterPro" id="IPR017804">
    <property type="entry name" value="MeTrfase_EgtD-like"/>
</dbReference>
<evidence type="ECO:0000256" key="2">
    <source>
        <dbReference type="ARBA" id="ARBA00022603"/>
    </source>
</evidence>
<keyword evidence="3" id="KW-0808">Transferase</keyword>
<dbReference type="AlphaFoldDB" id="A0AAD4CEE3"/>
<dbReference type="Pfam" id="PF10017">
    <property type="entry name" value="Methyltransf_33"/>
    <property type="match status" value="1"/>
</dbReference>
<gene>
    <name evidence="5" type="ORF">FE257_001913</name>
</gene>
<organism evidence="5 6">
    <name type="scientific">Aspergillus nanangensis</name>
    <dbReference type="NCBI Taxonomy" id="2582783"/>
    <lineage>
        <taxon>Eukaryota</taxon>
        <taxon>Fungi</taxon>
        <taxon>Dikarya</taxon>
        <taxon>Ascomycota</taxon>
        <taxon>Pezizomycotina</taxon>
        <taxon>Eurotiomycetes</taxon>
        <taxon>Eurotiomycetidae</taxon>
        <taxon>Eurotiales</taxon>
        <taxon>Aspergillaceae</taxon>
        <taxon>Aspergillus</taxon>
        <taxon>Aspergillus subgen. Circumdati</taxon>
    </lineage>
</organism>
<dbReference type="InterPro" id="IPR029063">
    <property type="entry name" value="SAM-dependent_MTases_sf"/>
</dbReference>
<reference evidence="5" key="2">
    <citation type="submission" date="2020-02" db="EMBL/GenBank/DDBJ databases">
        <authorList>
            <person name="Gilchrist C.L.M."/>
            <person name="Chooi Y.-H."/>
        </authorList>
    </citation>
    <scope>NUCLEOTIDE SEQUENCE</scope>
    <source>
        <strain evidence="5">MST-FP2251</strain>
    </source>
</reference>
<feature type="domain" description="Histidine-specific methyltransferase SAM-dependent" evidence="4">
    <location>
        <begin position="2"/>
        <end position="269"/>
    </location>
</feature>
<dbReference type="PIRSF" id="PIRSF018005">
    <property type="entry name" value="UCP018005"/>
    <property type="match status" value="1"/>
</dbReference>
<evidence type="ECO:0000256" key="1">
    <source>
        <dbReference type="ARBA" id="ARBA00008361"/>
    </source>
</evidence>
<proteinExistence type="inferred from homology"/>
<dbReference type="GO" id="GO:0008168">
    <property type="term" value="F:methyltransferase activity"/>
    <property type="evidence" value="ECO:0007669"/>
    <property type="project" value="UniProtKB-KW"/>
</dbReference>
<evidence type="ECO:0000259" key="4">
    <source>
        <dbReference type="Pfam" id="PF10017"/>
    </source>
</evidence>
<dbReference type="Gene3D" id="3.40.50.150">
    <property type="entry name" value="Vaccinia Virus protein VP39"/>
    <property type="match status" value="1"/>
</dbReference>
<protein>
    <recommendedName>
        <fullName evidence="4">Histidine-specific methyltransferase SAM-dependent domain-containing protein</fullName>
    </recommendedName>
</protein>
<evidence type="ECO:0000256" key="3">
    <source>
        <dbReference type="ARBA" id="ARBA00022679"/>
    </source>
</evidence>
<reference evidence="5" key="1">
    <citation type="journal article" date="2019" name="Beilstein J. Org. Chem.">
        <title>Nanangenines: drimane sesquiterpenoids as the dominant metabolite cohort of a novel Australian fungus, Aspergillus nanangensis.</title>
        <authorList>
            <person name="Lacey H.J."/>
            <person name="Gilchrist C.L.M."/>
            <person name="Crombie A."/>
            <person name="Kalaitzis J.A."/>
            <person name="Vuong D."/>
            <person name="Rutledge P.J."/>
            <person name="Turner P."/>
            <person name="Pitt J.I."/>
            <person name="Lacey E."/>
            <person name="Chooi Y.H."/>
            <person name="Piggott A.M."/>
        </authorList>
    </citation>
    <scope>NUCLEOTIDE SEQUENCE</scope>
    <source>
        <strain evidence="5">MST-FP2251</strain>
    </source>
</reference>
<dbReference type="PANTHER" id="PTHR43397:SF2">
    <property type="entry name" value="HISTIDINE-SPECIFIC METHYLTRANSFERASE SAM-DEPENDENT DOMAIN-CONTAINING PROTEIN"/>
    <property type="match status" value="1"/>
</dbReference>
<dbReference type="PANTHER" id="PTHR43397">
    <property type="entry name" value="ERGOTHIONEINE BIOSYNTHESIS PROTEIN 1"/>
    <property type="match status" value="1"/>
</dbReference>
<dbReference type="Proteomes" id="UP001194746">
    <property type="component" value="Unassembled WGS sequence"/>
</dbReference>
<evidence type="ECO:0000313" key="6">
    <source>
        <dbReference type="Proteomes" id="UP001194746"/>
    </source>
</evidence>
<sequence>MDVLAQNAQDIASRLSDDTVIIELGSEHLIKSQLLLAELERQHKHVSYFLLDMPPADLSQRLATLCDNLGQRKYLSCTGLVGTVDDLFPWMANTFPPSLPKSHITFMSIGSQFPDDTDSLADGSAFLTGIIRACPMASFIFTVDSCMDRHLVEGLLYDEAGVELRRRISYNVLATMNRVLGYEAFRDNHWTIVDTFNTEDATVRSFAQCVISTEIDIDGERYRYKVGDSIIIKSSPKWSGDDVRKVVKSAGLVLHHVWRDKTQTTGIYYAGQEDIIQASGLAS</sequence>
<dbReference type="InterPro" id="IPR051128">
    <property type="entry name" value="EgtD_Methyltrsf_superfamily"/>
</dbReference>
<comment type="caution">
    <text evidence="5">The sequence shown here is derived from an EMBL/GenBank/DDBJ whole genome shotgun (WGS) entry which is preliminary data.</text>
</comment>